<reference evidence="2 3" key="1">
    <citation type="submission" date="2015-01" db="EMBL/GenBank/DDBJ databases">
        <title>The Genome Sequence of Ochroconis gallopava CBS43764.</title>
        <authorList>
            <consortium name="The Broad Institute Genomics Platform"/>
            <person name="Cuomo C."/>
            <person name="de Hoog S."/>
            <person name="Gorbushina A."/>
            <person name="Stielow B."/>
            <person name="Teixiera M."/>
            <person name="Abouelleil A."/>
            <person name="Chapman S.B."/>
            <person name="Priest M."/>
            <person name="Young S.K."/>
            <person name="Wortman J."/>
            <person name="Nusbaum C."/>
            <person name="Birren B."/>
        </authorList>
    </citation>
    <scope>NUCLEOTIDE SEQUENCE [LARGE SCALE GENOMIC DNA]</scope>
    <source>
        <strain evidence="2 3">CBS 43764</strain>
    </source>
</reference>
<dbReference type="InParanoid" id="A0A0D2A5E0"/>
<feature type="domain" description="Luciferase" evidence="1">
    <location>
        <begin position="176"/>
        <end position="241"/>
    </location>
</feature>
<keyword evidence="3" id="KW-1185">Reference proteome</keyword>
<dbReference type="Proteomes" id="UP000053259">
    <property type="component" value="Unassembled WGS sequence"/>
</dbReference>
<dbReference type="PANTHER" id="PTHR38695:SF1">
    <property type="entry name" value="AMINO ACID PERMEASE_ SLC12A DOMAIN-CONTAINING PROTEIN"/>
    <property type="match status" value="1"/>
</dbReference>
<name>A0A0D2A5E0_9PEZI</name>
<dbReference type="Pfam" id="PF17648">
    <property type="entry name" value="Luciferase"/>
    <property type="match status" value="1"/>
</dbReference>
<sequence length="259" mass="28782">MTSILPSLMAVFNSLRSHATLSLATTAALFGLVIAYRDYRAYVAMGPHGLPDNFYGWQRQLMMARRARKDVTAHAPYDESVVAKALGAHAKTSFLSKPLTPRVGERPRIPGFVAPQRQVTEIATESRKRDMFAYIKSLVEMNDSMLQSELSCLEGPVPALQLKDGVNGPSFLDKTRGEIAHIHPPDGSTHLVLSLADSEEVIAKGWGQRHRLSGGFLPWTYTLIYAPRTDEEFEVWKDIVIAVARFCCKDEGDIQAPRL</sequence>
<evidence type="ECO:0000313" key="3">
    <source>
        <dbReference type="Proteomes" id="UP000053259"/>
    </source>
</evidence>
<dbReference type="InterPro" id="IPR040841">
    <property type="entry name" value="Luciferase_dom"/>
</dbReference>
<dbReference type="EMBL" id="KN847552">
    <property type="protein sequence ID" value="KIW01953.1"/>
    <property type="molecule type" value="Genomic_DNA"/>
</dbReference>
<dbReference type="GeneID" id="27314763"/>
<dbReference type="RefSeq" id="XP_016211822.1">
    <property type="nucleotide sequence ID" value="XM_016360483.1"/>
</dbReference>
<dbReference type="InterPro" id="IPR048273">
    <property type="entry name" value="Luciferase"/>
</dbReference>
<proteinExistence type="predicted"/>
<dbReference type="PANTHER" id="PTHR38695">
    <property type="entry name" value="AMINO ACID PERMEASE_ SLC12A DOMAIN-CONTAINING PROTEIN"/>
    <property type="match status" value="1"/>
</dbReference>
<evidence type="ECO:0000259" key="1">
    <source>
        <dbReference type="Pfam" id="PF17648"/>
    </source>
</evidence>
<dbReference type="AlphaFoldDB" id="A0A0D2A5E0"/>
<dbReference type="HOGENOM" id="CLU_063954_1_0_1"/>
<evidence type="ECO:0000313" key="2">
    <source>
        <dbReference type="EMBL" id="KIW01953.1"/>
    </source>
</evidence>
<protein>
    <recommendedName>
        <fullName evidence="1">Luciferase domain-containing protein</fullName>
    </recommendedName>
</protein>
<organism evidence="2 3">
    <name type="scientific">Verruconis gallopava</name>
    <dbReference type="NCBI Taxonomy" id="253628"/>
    <lineage>
        <taxon>Eukaryota</taxon>
        <taxon>Fungi</taxon>
        <taxon>Dikarya</taxon>
        <taxon>Ascomycota</taxon>
        <taxon>Pezizomycotina</taxon>
        <taxon>Dothideomycetes</taxon>
        <taxon>Pleosporomycetidae</taxon>
        <taxon>Venturiales</taxon>
        <taxon>Sympoventuriaceae</taxon>
        <taxon>Verruconis</taxon>
    </lineage>
</organism>
<dbReference type="VEuPathDB" id="FungiDB:PV09_06790"/>
<dbReference type="OrthoDB" id="5358398at2759"/>
<dbReference type="STRING" id="253628.A0A0D2A5E0"/>
<gene>
    <name evidence="2" type="ORF">PV09_06790</name>
</gene>
<accession>A0A0D2A5E0</accession>